<name>W7Y0R8_9BACT</name>
<comment type="caution">
    <text evidence="2">The sequence shown here is derived from an EMBL/GenBank/DDBJ whole genome shotgun (WGS) entry which is preliminary data.</text>
</comment>
<dbReference type="Proteomes" id="UP000019402">
    <property type="component" value="Unassembled WGS sequence"/>
</dbReference>
<sequence>MKYNDILKPMFILLLVVLMLPQMGCDNSVSNDNSRVIERDFQQVYKKYKDQNKTLFSVFQKKMTEKEKFYLKFLYAYMPLNDMADYPGEFFLNNVRLAMAARDSFSWGSSISEDVFLHFVLPYRVNNENLDTARIVFFKELYPRIKDLPIEQAALEVNHWCHEKVNYQPTDSRTISPLGAIKTAYGRCGEESTFAVTAMRSVGIPARQVYTPRWAHVDDNHAWVEVWVNGRWQYLGACEPEPVLNMGWFDAPVLRAMMVYTKAFGKYMGEENVIDSQNKYATLNSLHNYAPTKDIWVKIQGEEETHIEFGLYNYAEFFPIKSQDIKAGAFAHIKTGLGDIRVFASNKSGHFAIKKINVSDVDTVFIELDKRVGNEFNMSFENVPPVEKKPASVDAVGTQANKKRLSEEDQIRSDFISSFYDRERLKVLAKEIGLNADTLWPYMKEARGNYSEIELFLKKGVQVNKQNLIPLLQVIAKKDLHDVSADVLLDHLKWFKIFNGIECDHRLVNKYILNPRIYLEGLSPYRAFLQKAFDQITKDDVSKAVKEVVVWINGHIMVDESSNYYKVNISPQGVFNMKTCDSFSRKLFFIATLRSLGIPARLEPATHEAQYFNNKWINISFDQSYKNDQPEMAKVKFAADEDYDIEPLYRVHFSIAKFKDGRFQTLHYDWEKPLSSFPEEIEIEAGYYQLLTGNRMEDGSVLVNQQFVNIEPGSQQELKIKINEDRKALKEIACCKSFNLNDSLSVLGWIDPGSEPGNHFFNDFKSLRDTYESAKVPFTFFCTDKSMKAEIVENTYEGCIVKEDSDLIVLKAFYEQTKLSREIQLPVFVVVDNNGEVYYHSSGYNIGTSEQLLKIYKRLLLQ</sequence>
<keyword evidence="3" id="KW-1185">Reference proteome</keyword>
<evidence type="ECO:0000259" key="1">
    <source>
        <dbReference type="SMART" id="SM00460"/>
    </source>
</evidence>
<dbReference type="EMBL" id="BAMD01000001">
    <property type="protein sequence ID" value="GAF01552.1"/>
    <property type="molecule type" value="Genomic_DNA"/>
</dbReference>
<dbReference type="SMART" id="SM00460">
    <property type="entry name" value="TGc"/>
    <property type="match status" value="1"/>
</dbReference>
<dbReference type="InterPro" id="IPR038765">
    <property type="entry name" value="Papain-like_cys_pep_sf"/>
</dbReference>
<dbReference type="SUPFAM" id="SSF54001">
    <property type="entry name" value="Cysteine proteinases"/>
    <property type="match status" value="1"/>
</dbReference>
<dbReference type="InterPro" id="IPR002931">
    <property type="entry name" value="Transglutaminase-like"/>
</dbReference>
<organism evidence="2 3">
    <name type="scientific">Saccharicrinis fermentans DSM 9555 = JCM 21142</name>
    <dbReference type="NCBI Taxonomy" id="869213"/>
    <lineage>
        <taxon>Bacteria</taxon>
        <taxon>Pseudomonadati</taxon>
        <taxon>Bacteroidota</taxon>
        <taxon>Bacteroidia</taxon>
        <taxon>Marinilabiliales</taxon>
        <taxon>Marinilabiliaceae</taxon>
        <taxon>Saccharicrinis</taxon>
    </lineage>
</organism>
<dbReference type="STRING" id="869213.GCA_000517085_04559"/>
<dbReference type="eggNOG" id="COG1305">
    <property type="taxonomic scope" value="Bacteria"/>
</dbReference>
<gene>
    <name evidence="2" type="ORF">JCM21142_164</name>
</gene>
<dbReference type="PANTHER" id="PTHR35532:SF5">
    <property type="entry name" value="CARBOHYDRATE-BINDING DOMAIN-CONTAINING PROTEIN"/>
    <property type="match status" value="1"/>
</dbReference>
<accession>W7Y0R8</accession>
<evidence type="ECO:0000313" key="3">
    <source>
        <dbReference type="Proteomes" id="UP000019402"/>
    </source>
</evidence>
<dbReference type="Gene3D" id="2.60.40.1120">
    <property type="entry name" value="Carboxypeptidase-like, regulatory domain"/>
    <property type="match status" value="1"/>
</dbReference>
<dbReference type="AlphaFoldDB" id="W7Y0R8"/>
<dbReference type="PANTHER" id="PTHR35532">
    <property type="entry name" value="SIMILAR TO POLYHYDROXYALKANOATE DEPOLYMERASE"/>
    <property type="match status" value="1"/>
</dbReference>
<dbReference type="RefSeq" id="WP_027473750.1">
    <property type="nucleotide sequence ID" value="NZ_BAMD01000001.1"/>
</dbReference>
<evidence type="ECO:0000313" key="2">
    <source>
        <dbReference type="EMBL" id="GAF01552.1"/>
    </source>
</evidence>
<dbReference type="Pfam" id="PF01841">
    <property type="entry name" value="Transglut_core"/>
    <property type="match status" value="1"/>
</dbReference>
<dbReference type="Gene3D" id="3.10.620.30">
    <property type="match status" value="1"/>
</dbReference>
<feature type="domain" description="Transglutaminase-like" evidence="1">
    <location>
        <begin position="180"/>
        <end position="239"/>
    </location>
</feature>
<dbReference type="OrthoDB" id="9787782at2"/>
<proteinExistence type="predicted"/>
<reference evidence="2 3" key="1">
    <citation type="journal article" date="2014" name="Genome Announc.">
        <title>Draft Genome Sequence of Cytophaga fermentans JCM 21142T, a Facultative Anaerobe Isolated from Marine Mud.</title>
        <authorList>
            <person name="Starns D."/>
            <person name="Oshima K."/>
            <person name="Suda W."/>
            <person name="Iino T."/>
            <person name="Yuki M."/>
            <person name="Inoue J."/>
            <person name="Kitamura K."/>
            <person name="Iida T."/>
            <person name="Darby A."/>
            <person name="Hattori M."/>
            <person name="Ohkuma M."/>
        </authorList>
    </citation>
    <scope>NUCLEOTIDE SEQUENCE [LARGE SCALE GENOMIC DNA]</scope>
    <source>
        <strain evidence="2 3">JCM 21142</strain>
    </source>
</reference>
<protein>
    <submittedName>
        <fullName evidence="2">Transglutaminase-like superfamily protein</fullName>
    </submittedName>
</protein>